<comment type="caution">
    <text evidence="1">The sequence shown here is derived from an EMBL/GenBank/DDBJ whole genome shotgun (WGS) entry which is preliminary data.</text>
</comment>
<dbReference type="AlphaFoldDB" id="A0A412G7F8"/>
<protein>
    <submittedName>
        <fullName evidence="1">Uncharacterized protein</fullName>
    </submittedName>
</protein>
<name>A0A412G7F8_9BACT</name>
<evidence type="ECO:0000313" key="2">
    <source>
        <dbReference type="Proteomes" id="UP000285864"/>
    </source>
</evidence>
<dbReference type="EMBL" id="QRUU01000117">
    <property type="protein sequence ID" value="RGR89085.1"/>
    <property type="molecule type" value="Genomic_DNA"/>
</dbReference>
<reference evidence="1 2" key="1">
    <citation type="submission" date="2018-08" db="EMBL/GenBank/DDBJ databases">
        <title>A genome reference for cultivated species of the human gut microbiota.</title>
        <authorList>
            <person name="Zou Y."/>
            <person name="Xue W."/>
            <person name="Luo G."/>
        </authorList>
    </citation>
    <scope>NUCLEOTIDE SEQUENCE [LARGE SCALE GENOMIC DNA]</scope>
    <source>
        <strain evidence="1 2">AF24-2</strain>
    </source>
</reference>
<gene>
    <name evidence="1" type="ORF">DWY20_14320</name>
</gene>
<organism evidence="1 2">
    <name type="scientific">Phocaeicola coprocola</name>
    <dbReference type="NCBI Taxonomy" id="310298"/>
    <lineage>
        <taxon>Bacteria</taxon>
        <taxon>Pseudomonadati</taxon>
        <taxon>Bacteroidota</taxon>
        <taxon>Bacteroidia</taxon>
        <taxon>Bacteroidales</taxon>
        <taxon>Bacteroidaceae</taxon>
        <taxon>Phocaeicola</taxon>
    </lineage>
</organism>
<keyword evidence="2" id="KW-1185">Reference proteome</keyword>
<proteinExistence type="predicted"/>
<accession>A0A412G7F8</accession>
<evidence type="ECO:0000313" key="1">
    <source>
        <dbReference type="EMBL" id="RGR89085.1"/>
    </source>
</evidence>
<dbReference type="Proteomes" id="UP000285864">
    <property type="component" value="Unassembled WGS sequence"/>
</dbReference>
<sequence>MTEYEQLCSIISDEFLAVSQDIMTETKEATQKVAQRVHIDDGKRGLIRNLYRFDLDEKEFLCFFNKTDNSPEGLRKFCDYVLLVKHDGKTFILLIELKRGDISGADKQLRASEVFIEFLHKTAERLHQDFGDFSFNRKNIVLRKIIVKEVKSNKSGTQGTRVDKNQEIILFKSAGVFPLAKFL</sequence>
<dbReference type="RefSeq" id="WP_075967717.1">
    <property type="nucleotide sequence ID" value="NZ_QRUU01000117.1"/>
</dbReference>